<gene>
    <name evidence="3" type="ORF">ACHAWO_002254</name>
</gene>
<dbReference type="PANTHER" id="PTHR12181:SF12">
    <property type="entry name" value="PHOSPHATIDATE PHOSPHATASE"/>
    <property type="match status" value="1"/>
</dbReference>
<dbReference type="Proteomes" id="UP001530400">
    <property type="component" value="Unassembled WGS sequence"/>
</dbReference>
<name>A0ABD3NCS1_9STRA</name>
<dbReference type="InterPro" id="IPR031315">
    <property type="entry name" value="LNS2/PITP"/>
</dbReference>
<comment type="caution">
    <text evidence="3">The sequence shown here is derived from an EMBL/GenBank/DDBJ whole genome shotgun (WGS) entry which is preliminary data.</text>
</comment>
<feature type="compositionally biased region" description="Basic and acidic residues" evidence="1">
    <location>
        <begin position="89"/>
        <end position="104"/>
    </location>
</feature>
<evidence type="ECO:0000313" key="3">
    <source>
        <dbReference type="EMBL" id="KAL3772447.1"/>
    </source>
</evidence>
<dbReference type="EMBL" id="JALLPJ020001266">
    <property type="protein sequence ID" value="KAL3772447.1"/>
    <property type="molecule type" value="Genomic_DNA"/>
</dbReference>
<dbReference type="Pfam" id="PF08235">
    <property type="entry name" value="LNS2"/>
    <property type="match status" value="1"/>
</dbReference>
<feature type="region of interest" description="Disordered" evidence="1">
    <location>
        <begin position="87"/>
        <end position="119"/>
    </location>
</feature>
<dbReference type="AlphaFoldDB" id="A0ABD3NCS1"/>
<feature type="region of interest" description="Disordered" evidence="1">
    <location>
        <begin position="432"/>
        <end position="455"/>
    </location>
</feature>
<evidence type="ECO:0000259" key="2">
    <source>
        <dbReference type="SMART" id="SM00775"/>
    </source>
</evidence>
<feature type="compositionally biased region" description="Polar residues" evidence="1">
    <location>
        <begin position="432"/>
        <end position="453"/>
    </location>
</feature>
<dbReference type="InterPro" id="IPR026058">
    <property type="entry name" value="LIPIN"/>
</dbReference>
<organism evidence="3 4">
    <name type="scientific">Cyclotella atomus</name>
    <dbReference type="NCBI Taxonomy" id="382360"/>
    <lineage>
        <taxon>Eukaryota</taxon>
        <taxon>Sar</taxon>
        <taxon>Stramenopiles</taxon>
        <taxon>Ochrophyta</taxon>
        <taxon>Bacillariophyta</taxon>
        <taxon>Coscinodiscophyceae</taxon>
        <taxon>Thalassiosirophycidae</taxon>
        <taxon>Stephanodiscales</taxon>
        <taxon>Stephanodiscaceae</taxon>
        <taxon>Cyclotella</taxon>
    </lineage>
</organism>
<accession>A0ABD3NCS1</accession>
<evidence type="ECO:0000313" key="4">
    <source>
        <dbReference type="Proteomes" id="UP001530400"/>
    </source>
</evidence>
<evidence type="ECO:0000256" key="1">
    <source>
        <dbReference type="SAM" id="MobiDB-lite"/>
    </source>
</evidence>
<feature type="domain" description="LNS2/PITP" evidence="2">
    <location>
        <begin position="215"/>
        <end position="427"/>
    </location>
</feature>
<dbReference type="PANTHER" id="PTHR12181">
    <property type="entry name" value="LIPIN"/>
    <property type="match status" value="1"/>
</dbReference>
<reference evidence="3 4" key="1">
    <citation type="submission" date="2024-10" db="EMBL/GenBank/DDBJ databases">
        <title>Updated reference genomes for cyclostephanoid diatoms.</title>
        <authorList>
            <person name="Roberts W.R."/>
            <person name="Alverson A.J."/>
        </authorList>
    </citation>
    <scope>NUCLEOTIDE SEQUENCE [LARGE SCALE GENOMIC DNA]</scope>
    <source>
        <strain evidence="3 4">AJA010-31</strain>
    </source>
</reference>
<dbReference type="SMART" id="SM00775">
    <property type="entry name" value="LNS2"/>
    <property type="match status" value="1"/>
</dbReference>
<dbReference type="InterPro" id="IPR013209">
    <property type="entry name" value="LNS2"/>
</dbReference>
<protein>
    <recommendedName>
        <fullName evidence="2">LNS2/PITP domain-containing protein</fullName>
    </recommendedName>
</protein>
<proteinExistence type="predicted"/>
<keyword evidence="4" id="KW-1185">Reference proteome</keyword>
<sequence>MSSPYGSATGAALDVIIVVPSPCSVHLSQHKVTSSKGDCNGVIASSDFYVTFPSSVQTNGSIGLTSSSAGSRLQRWTSAFLFNTTSSSRHLDDSPTDSGEHVRAESTGPSDRQLPPQIECPQKGNITIQINGRNIPELEMNFRTFKNGESISESQAKFVQGNGYRPPTQALEMLVDTAILNYGRNLIRYILFNDQCERIGAAEAFLYLWSSRDSVIVCDIDGTITKSDVRGVLDTVVQDNFKHIHKGVCKFLNELVTSFELDRAKRDGEPTAQVRLFYLSSRPISYISQTRKLLVGLSQEQEDVKLGLPPGPIMCHRGSLSTVLHSELVAKNVYEFKGDVLARQIVLPFVAAIGNSCKHKLGSESIDNESIWRSESDLSQLSFNATDDRLFLAGFGNKTTDAKAYELAGIDRRDIYIINKDSRIQCLDYDGTQSRRSTDFSPNENASSSTTSLPEFCCGESARRNSNASYVNDPPKELSDQAGLFSTLSEQQAVKSSRPMRKIKSSKQTIRAFSLKKSFASFRSNDSSEESFYGYDDPNLFAAVRERMRS</sequence>